<keyword evidence="3 10" id="KW-0378">Hydrolase</keyword>
<dbReference type="PANTHER" id="PTHR11070:SF3">
    <property type="entry name" value="DNA 3'-5' HELICASE"/>
    <property type="match status" value="1"/>
</dbReference>
<dbReference type="PROSITE" id="PS51217">
    <property type="entry name" value="UVRD_HELICASE_CTER"/>
    <property type="match status" value="1"/>
</dbReference>
<dbReference type="Proteomes" id="UP000034795">
    <property type="component" value="Unassembled WGS sequence"/>
</dbReference>
<dbReference type="GO" id="GO:0003677">
    <property type="term" value="F:DNA binding"/>
    <property type="evidence" value="ECO:0007669"/>
    <property type="project" value="InterPro"/>
</dbReference>
<accession>A0A0G1SFF2</accession>
<dbReference type="PROSITE" id="PS51198">
    <property type="entry name" value="UVRD_HELICASE_ATP_BIND"/>
    <property type="match status" value="1"/>
</dbReference>
<keyword evidence="5 10" id="KW-0067">ATP-binding</keyword>
<dbReference type="GO" id="GO:0005829">
    <property type="term" value="C:cytosol"/>
    <property type="evidence" value="ECO:0007669"/>
    <property type="project" value="TreeGrafter"/>
</dbReference>
<keyword evidence="2 10" id="KW-0547">Nucleotide-binding</keyword>
<dbReference type="AlphaFoldDB" id="A0A0G1SFF2"/>
<dbReference type="InterPro" id="IPR013986">
    <property type="entry name" value="DExx_box_DNA_helicase_dom_sf"/>
</dbReference>
<evidence type="ECO:0000256" key="5">
    <source>
        <dbReference type="ARBA" id="ARBA00022840"/>
    </source>
</evidence>
<dbReference type="GO" id="GO:0016887">
    <property type="term" value="F:ATP hydrolysis activity"/>
    <property type="evidence" value="ECO:0007669"/>
    <property type="project" value="RHEA"/>
</dbReference>
<dbReference type="Pfam" id="PF00580">
    <property type="entry name" value="UvrD-helicase"/>
    <property type="match status" value="1"/>
</dbReference>
<evidence type="ECO:0000256" key="11">
    <source>
        <dbReference type="SAM" id="MobiDB-lite"/>
    </source>
</evidence>
<evidence type="ECO:0000313" key="15">
    <source>
        <dbReference type="Proteomes" id="UP000034795"/>
    </source>
</evidence>
<feature type="region of interest" description="Disordered" evidence="11">
    <location>
        <begin position="657"/>
        <end position="682"/>
    </location>
</feature>
<gene>
    <name evidence="14" type="ORF">UX57_C0010G0057</name>
</gene>
<dbReference type="EC" id="5.6.2.4" evidence="8"/>
<dbReference type="PATRIC" id="fig|1618994.3.peg.719"/>
<dbReference type="EMBL" id="LCMS01000010">
    <property type="protein sequence ID" value="KKU40813.1"/>
    <property type="molecule type" value="Genomic_DNA"/>
</dbReference>
<dbReference type="SUPFAM" id="SSF52540">
    <property type="entry name" value="P-loop containing nucleoside triphosphate hydrolases"/>
    <property type="match status" value="1"/>
</dbReference>
<sequence length="682" mass="78335">MNLVSPIDFEHELNTEQWGVVRDGDGPCLVLAGAGSGKTRTITYRVAYLLSKGVIPSRILLLTFTNKAAKQMLERVESLLGFHPQGLWSGTFHSIANRLLRHYAPKIGFTQNFTILDQEDSRSLIKSCIKEMQLDTSARRFPSPSSVQDLISYSRNANRPIREVVEKRLHNFYDLIPVLERLADVYAMKKHEADVMDFDDLLLHLRDLLLNHPETAQHLSHQFQYILVDEYQDTNIVQADIVRLLAQVHRNVLIVGDDAQSIYSFRAAEIKNILRFPELFPGTRTFRLTTNYRSSPEILHVANASITHNVHQFEKHLQAHCPSFEKPRLAPALSAAKEADYIVSQVRDHHRRGEPLREMAVLFRAAFHSQALEFELIKRNIPYEYRGGMKFFERAHIKDVVSFLRLVSNPKDTASWMRVLEMLPGVGATTAQKIIMQVQGIGKLEEICERTFVIDRRAQSGWNLFVGALRHILSGNQLPSDMIRATVAHFYEDYAQGEYPDFRDRLDDLEQFAVFAEGYKETQIFLDEIALTETFQANEQRGDQDRMVLSTIHQAKGLEWNTVFLIHLAQDKFPHPRALEEEEGLEEERRLFYVATTRARRRLYYTYPMMGNGESTLFQQPSLFLEEIPSQFLEASRLPPSLSTGANWQNEDPVIVLDDLGERPSSPPRKSKGSFLRSVEEL</sequence>
<protein>
    <recommendedName>
        <fullName evidence="8">DNA 3'-5' helicase</fullName>
        <ecNumber evidence="8">5.6.2.4</ecNumber>
    </recommendedName>
</protein>
<dbReference type="GO" id="GO:0043138">
    <property type="term" value="F:3'-5' DNA helicase activity"/>
    <property type="evidence" value="ECO:0007669"/>
    <property type="project" value="UniProtKB-EC"/>
</dbReference>
<dbReference type="CDD" id="cd17932">
    <property type="entry name" value="DEXQc_UvrD"/>
    <property type="match status" value="1"/>
</dbReference>
<dbReference type="InterPro" id="IPR000212">
    <property type="entry name" value="DNA_helicase_UvrD/REP"/>
</dbReference>
<evidence type="ECO:0000256" key="6">
    <source>
        <dbReference type="ARBA" id="ARBA00023235"/>
    </source>
</evidence>
<evidence type="ECO:0000256" key="4">
    <source>
        <dbReference type="ARBA" id="ARBA00022806"/>
    </source>
</evidence>
<dbReference type="STRING" id="1618994.UX57_C0010G0057"/>
<comment type="similarity">
    <text evidence="1">Belongs to the helicase family. UvrD subfamily.</text>
</comment>
<dbReference type="InterPro" id="IPR027417">
    <property type="entry name" value="P-loop_NTPase"/>
</dbReference>
<evidence type="ECO:0000256" key="8">
    <source>
        <dbReference type="ARBA" id="ARBA00034808"/>
    </source>
</evidence>
<evidence type="ECO:0000259" key="13">
    <source>
        <dbReference type="PROSITE" id="PS51217"/>
    </source>
</evidence>
<proteinExistence type="inferred from homology"/>
<evidence type="ECO:0000256" key="1">
    <source>
        <dbReference type="ARBA" id="ARBA00009922"/>
    </source>
</evidence>
<evidence type="ECO:0000256" key="3">
    <source>
        <dbReference type="ARBA" id="ARBA00022801"/>
    </source>
</evidence>
<dbReference type="Gene3D" id="1.10.486.10">
    <property type="entry name" value="PCRA, domain 4"/>
    <property type="match status" value="1"/>
</dbReference>
<dbReference type="Gene3D" id="3.40.50.300">
    <property type="entry name" value="P-loop containing nucleotide triphosphate hydrolases"/>
    <property type="match status" value="2"/>
</dbReference>
<dbReference type="GO" id="GO:0005524">
    <property type="term" value="F:ATP binding"/>
    <property type="evidence" value="ECO:0007669"/>
    <property type="project" value="UniProtKB-UniRule"/>
</dbReference>
<dbReference type="InterPro" id="IPR014017">
    <property type="entry name" value="DNA_helicase_UvrD-like_C"/>
</dbReference>
<evidence type="ECO:0000259" key="12">
    <source>
        <dbReference type="PROSITE" id="PS51198"/>
    </source>
</evidence>
<dbReference type="GO" id="GO:0000725">
    <property type="term" value="P:recombinational repair"/>
    <property type="evidence" value="ECO:0007669"/>
    <property type="project" value="TreeGrafter"/>
</dbReference>
<evidence type="ECO:0000256" key="10">
    <source>
        <dbReference type="PROSITE-ProRule" id="PRU00560"/>
    </source>
</evidence>
<evidence type="ECO:0000313" key="14">
    <source>
        <dbReference type="EMBL" id="KKU40813.1"/>
    </source>
</evidence>
<feature type="domain" description="UvrD-like helicase ATP-binding" evidence="12">
    <location>
        <begin position="11"/>
        <end position="295"/>
    </location>
</feature>
<reference evidence="14 15" key="1">
    <citation type="journal article" date="2015" name="Nature">
        <title>rRNA introns, odd ribosomes, and small enigmatic genomes across a large radiation of phyla.</title>
        <authorList>
            <person name="Brown C.T."/>
            <person name="Hug L.A."/>
            <person name="Thomas B.C."/>
            <person name="Sharon I."/>
            <person name="Castelle C.J."/>
            <person name="Singh A."/>
            <person name="Wilkins M.J."/>
            <person name="Williams K.H."/>
            <person name="Banfield J.F."/>
        </authorList>
    </citation>
    <scope>NUCLEOTIDE SEQUENCE [LARGE SCALE GENOMIC DNA]</scope>
</reference>
<feature type="domain" description="UvrD-like helicase C-terminal" evidence="13">
    <location>
        <begin position="296"/>
        <end position="557"/>
    </location>
</feature>
<keyword evidence="4 10" id="KW-0347">Helicase</keyword>
<evidence type="ECO:0000256" key="7">
    <source>
        <dbReference type="ARBA" id="ARBA00034617"/>
    </source>
</evidence>
<comment type="catalytic activity">
    <reaction evidence="9">
        <text>ATP + H2O = ADP + phosphate + H(+)</text>
        <dbReference type="Rhea" id="RHEA:13065"/>
        <dbReference type="ChEBI" id="CHEBI:15377"/>
        <dbReference type="ChEBI" id="CHEBI:15378"/>
        <dbReference type="ChEBI" id="CHEBI:30616"/>
        <dbReference type="ChEBI" id="CHEBI:43474"/>
        <dbReference type="ChEBI" id="CHEBI:456216"/>
        <dbReference type="EC" id="5.6.2.4"/>
    </reaction>
</comment>
<comment type="caution">
    <text evidence="14">The sequence shown here is derived from an EMBL/GenBank/DDBJ whole genome shotgun (WGS) entry which is preliminary data.</text>
</comment>
<name>A0A0G1SFF2_9BACT</name>
<organism evidence="14 15">
    <name type="scientific">Candidatus Uhrbacteria bacterium GW2011_GWE2_46_68</name>
    <dbReference type="NCBI Taxonomy" id="1618994"/>
    <lineage>
        <taxon>Bacteria</taxon>
        <taxon>Candidatus Uhriibacteriota</taxon>
    </lineage>
</organism>
<dbReference type="Pfam" id="PF13361">
    <property type="entry name" value="UvrD_C"/>
    <property type="match status" value="2"/>
</dbReference>
<evidence type="ECO:0000256" key="2">
    <source>
        <dbReference type="ARBA" id="ARBA00022741"/>
    </source>
</evidence>
<feature type="binding site" evidence="10">
    <location>
        <begin position="32"/>
        <end position="39"/>
    </location>
    <ligand>
        <name>ATP</name>
        <dbReference type="ChEBI" id="CHEBI:30616"/>
    </ligand>
</feature>
<evidence type="ECO:0000256" key="9">
    <source>
        <dbReference type="ARBA" id="ARBA00048988"/>
    </source>
</evidence>
<comment type="catalytic activity">
    <reaction evidence="7">
        <text>Couples ATP hydrolysis with the unwinding of duplex DNA by translocating in the 3'-5' direction.</text>
        <dbReference type="EC" id="5.6.2.4"/>
    </reaction>
</comment>
<keyword evidence="6" id="KW-0413">Isomerase</keyword>
<dbReference type="Gene3D" id="1.10.10.160">
    <property type="match status" value="1"/>
</dbReference>
<dbReference type="InterPro" id="IPR014016">
    <property type="entry name" value="UvrD-like_ATP-bd"/>
</dbReference>
<dbReference type="PANTHER" id="PTHR11070">
    <property type="entry name" value="UVRD / RECB / PCRA DNA HELICASE FAMILY MEMBER"/>
    <property type="match status" value="1"/>
</dbReference>